<dbReference type="GO" id="GO:1905244">
    <property type="term" value="P:regulation of modification of synaptic structure"/>
    <property type="evidence" value="ECO:0007669"/>
    <property type="project" value="TreeGrafter"/>
</dbReference>
<dbReference type="EMBL" id="FR906176">
    <property type="protein sequence ID" value="CDQ83422.1"/>
    <property type="molecule type" value="Genomic_DNA"/>
</dbReference>
<dbReference type="GO" id="GO:0098998">
    <property type="term" value="C:extrinsic component of postsynaptic early endosome membrane"/>
    <property type="evidence" value="ECO:0007669"/>
    <property type="project" value="TreeGrafter"/>
</dbReference>
<dbReference type="PANTHER" id="PTHR18978:SF1">
    <property type="entry name" value="GRIP1-ASSOCIATED PROTEIN 1"/>
    <property type="match status" value="1"/>
</dbReference>
<accession>A0A060XVY5</accession>
<dbReference type="GO" id="GO:0098837">
    <property type="term" value="C:postsynaptic recycling endosome"/>
    <property type="evidence" value="ECO:0007669"/>
    <property type="project" value="TreeGrafter"/>
</dbReference>
<dbReference type="GO" id="GO:0098887">
    <property type="term" value="P:neurotransmitter receptor transport, endosome to postsynaptic membrane"/>
    <property type="evidence" value="ECO:0007669"/>
    <property type="project" value="TreeGrafter"/>
</dbReference>
<dbReference type="PaxDb" id="8022-A0A060XVY5"/>
<evidence type="ECO:0000313" key="1">
    <source>
        <dbReference type="EMBL" id="CDQ83422.1"/>
    </source>
</evidence>
<dbReference type="Proteomes" id="UP000193380">
    <property type="component" value="Unassembled WGS sequence"/>
</dbReference>
<proteinExistence type="predicted"/>
<sequence>MAQALSEEEFHRMQLLELRTQNYQLSDDLRKNTTELNAVRLKTVTLEKDYIKAQKV</sequence>
<organism evidence="1 2">
    <name type="scientific">Oncorhynchus mykiss</name>
    <name type="common">Rainbow trout</name>
    <name type="synonym">Salmo gairdneri</name>
    <dbReference type="NCBI Taxonomy" id="8022"/>
    <lineage>
        <taxon>Eukaryota</taxon>
        <taxon>Metazoa</taxon>
        <taxon>Chordata</taxon>
        <taxon>Craniata</taxon>
        <taxon>Vertebrata</taxon>
        <taxon>Euteleostomi</taxon>
        <taxon>Actinopterygii</taxon>
        <taxon>Neopterygii</taxon>
        <taxon>Teleostei</taxon>
        <taxon>Protacanthopterygii</taxon>
        <taxon>Salmoniformes</taxon>
        <taxon>Salmonidae</taxon>
        <taxon>Salmoninae</taxon>
        <taxon>Oncorhynchus</taxon>
    </lineage>
</organism>
<evidence type="ECO:0000313" key="2">
    <source>
        <dbReference type="Proteomes" id="UP000193380"/>
    </source>
</evidence>
<dbReference type="STRING" id="8022.A0A060XVY5"/>
<dbReference type="GO" id="GO:0099152">
    <property type="term" value="P:regulation of neurotransmitter receptor transport, endosome to postsynaptic membrane"/>
    <property type="evidence" value="ECO:0007669"/>
    <property type="project" value="TreeGrafter"/>
</dbReference>
<dbReference type="InterPro" id="IPR026204">
    <property type="entry name" value="GRIPAP1"/>
</dbReference>
<dbReference type="GO" id="GO:0099158">
    <property type="term" value="P:regulation of recycling endosome localization within postsynapse"/>
    <property type="evidence" value="ECO:0007669"/>
    <property type="project" value="TreeGrafter"/>
</dbReference>
<dbReference type="PANTHER" id="PTHR18978">
    <property type="entry name" value="GRIP-1 ASSOCIATED PROTEIN 1"/>
    <property type="match status" value="1"/>
</dbReference>
<dbReference type="AlphaFoldDB" id="A0A060XVY5"/>
<name>A0A060XVY5_ONCMY</name>
<protein>
    <submittedName>
        <fullName evidence="1">Uncharacterized protein</fullName>
    </submittedName>
</protein>
<gene>
    <name evidence="1" type="ORF">GSONMT00036854001</name>
</gene>
<reference evidence="1" key="2">
    <citation type="submission" date="2014-03" db="EMBL/GenBank/DDBJ databases">
        <authorList>
            <person name="Genoscope - CEA"/>
        </authorList>
    </citation>
    <scope>NUCLEOTIDE SEQUENCE</scope>
</reference>
<dbReference type="GO" id="GO:0098978">
    <property type="term" value="C:glutamatergic synapse"/>
    <property type="evidence" value="ECO:0007669"/>
    <property type="project" value="TreeGrafter"/>
</dbReference>
<reference evidence="1" key="1">
    <citation type="journal article" date="2014" name="Nat. Commun.">
        <title>The rainbow trout genome provides novel insights into evolution after whole-genome duplication in vertebrates.</title>
        <authorList>
            <person name="Berthelot C."/>
            <person name="Brunet F."/>
            <person name="Chalopin D."/>
            <person name="Juanchich A."/>
            <person name="Bernard M."/>
            <person name="Noel B."/>
            <person name="Bento P."/>
            <person name="Da Silva C."/>
            <person name="Labadie K."/>
            <person name="Alberti A."/>
            <person name="Aury J.M."/>
            <person name="Louis A."/>
            <person name="Dehais P."/>
            <person name="Bardou P."/>
            <person name="Montfort J."/>
            <person name="Klopp C."/>
            <person name="Cabau C."/>
            <person name="Gaspin C."/>
            <person name="Thorgaard G.H."/>
            <person name="Boussaha M."/>
            <person name="Quillet E."/>
            <person name="Guyomard R."/>
            <person name="Galiana D."/>
            <person name="Bobe J."/>
            <person name="Volff J.N."/>
            <person name="Genet C."/>
            <person name="Wincker P."/>
            <person name="Jaillon O."/>
            <person name="Roest Crollius H."/>
            <person name="Guiguen Y."/>
        </authorList>
    </citation>
    <scope>NUCLEOTIDE SEQUENCE [LARGE SCALE GENOMIC DNA]</scope>
</reference>